<comment type="caution">
    <text evidence="1">The sequence shown here is derived from an EMBL/GenBank/DDBJ whole genome shotgun (WGS) entry which is preliminary data.</text>
</comment>
<evidence type="ECO:0000313" key="1">
    <source>
        <dbReference type="EMBL" id="CCH69672.1"/>
    </source>
</evidence>
<evidence type="ECO:0000313" key="2">
    <source>
        <dbReference type="Proteomes" id="UP000013167"/>
    </source>
</evidence>
<dbReference type="STRING" id="1193181.BN10_300013"/>
<organism evidence="1 2">
    <name type="scientific">Phycicoccus elongatus Lp2</name>
    <dbReference type="NCBI Taxonomy" id="1193181"/>
    <lineage>
        <taxon>Bacteria</taxon>
        <taxon>Bacillati</taxon>
        <taxon>Actinomycetota</taxon>
        <taxon>Actinomycetes</taxon>
        <taxon>Micrococcales</taxon>
        <taxon>Intrasporangiaceae</taxon>
        <taxon>Phycicoccus</taxon>
    </lineage>
</organism>
<keyword evidence="2" id="KW-1185">Reference proteome</keyword>
<protein>
    <submittedName>
        <fullName evidence="1">Uncharacterized protein</fullName>
    </submittedName>
</protein>
<accession>N0DYX2</accession>
<proteinExistence type="predicted"/>
<reference evidence="1 2" key="1">
    <citation type="journal article" date="2013" name="ISME J.">
        <title>A metabolic model for members of the genus Tetrasphaera involved in enhanced biological phosphorus removal.</title>
        <authorList>
            <person name="Kristiansen R."/>
            <person name="Nguyen H.T.T."/>
            <person name="Saunders A.M."/>
            <person name="Nielsen J.L."/>
            <person name="Wimmer R."/>
            <person name="Le V.Q."/>
            <person name="McIlroy S.J."/>
            <person name="Petrovski S."/>
            <person name="Seviour R.J."/>
            <person name="Calteau A."/>
            <person name="Nielsen K.L."/>
            <person name="Nielsen P.H."/>
        </authorList>
    </citation>
    <scope>NUCLEOTIDE SEQUENCE [LARGE SCALE GENOMIC DNA]</scope>
    <source>
        <strain evidence="1 2">Lp2</strain>
    </source>
</reference>
<name>N0DYX2_9MICO</name>
<dbReference type="AlphaFoldDB" id="N0DYX2"/>
<dbReference type="Proteomes" id="UP000013167">
    <property type="component" value="Unassembled WGS sequence"/>
</dbReference>
<dbReference type="HOGENOM" id="CLU_2572710_0_0_11"/>
<gene>
    <name evidence="1" type="ORF">BN10_300013</name>
</gene>
<dbReference type="EMBL" id="CAIZ01000098">
    <property type="protein sequence ID" value="CCH69672.1"/>
    <property type="molecule type" value="Genomic_DNA"/>
</dbReference>
<sequence>MSRPPDGTPRRTHGSLAAHPRALAALTAPTDQCAHADAPWLQWPSESHGCRFLTFLYVRADRATHPSLLGSRGPRHTAGEP</sequence>